<reference evidence="2" key="1">
    <citation type="submission" date="2022-04" db="EMBL/GenBank/DDBJ databases">
        <title>Carnegiea gigantea Genome sequencing and assembly v2.</title>
        <authorList>
            <person name="Copetti D."/>
            <person name="Sanderson M.J."/>
            <person name="Burquez A."/>
            <person name="Wojciechowski M.F."/>
        </authorList>
    </citation>
    <scope>NUCLEOTIDE SEQUENCE</scope>
    <source>
        <strain evidence="2">SGP5-SGP5p</strain>
        <tissue evidence="2">Aerial part</tissue>
    </source>
</reference>
<evidence type="ECO:0000313" key="2">
    <source>
        <dbReference type="EMBL" id="KAJ8446412.1"/>
    </source>
</evidence>
<dbReference type="Proteomes" id="UP001153076">
    <property type="component" value="Unassembled WGS sequence"/>
</dbReference>
<dbReference type="AlphaFoldDB" id="A0A9Q1QL69"/>
<accession>A0A9Q1QL69</accession>
<evidence type="ECO:0000313" key="3">
    <source>
        <dbReference type="Proteomes" id="UP001153076"/>
    </source>
</evidence>
<dbReference type="PANTHER" id="PTHR36395:SF1">
    <property type="entry name" value="RING-H2 ZINC FINGER PROTEIN"/>
    <property type="match status" value="1"/>
</dbReference>
<gene>
    <name evidence="2" type="ORF">Cgig2_019305</name>
</gene>
<dbReference type="PANTHER" id="PTHR36395">
    <property type="entry name" value="RING-H2 ZINC FINGER PROTEIN"/>
    <property type="match status" value="1"/>
</dbReference>
<proteinExistence type="predicted"/>
<evidence type="ECO:0008006" key="4">
    <source>
        <dbReference type="Google" id="ProtNLM"/>
    </source>
</evidence>
<dbReference type="OrthoDB" id="433924at2759"/>
<keyword evidence="3" id="KW-1185">Reference proteome</keyword>
<evidence type="ECO:0000256" key="1">
    <source>
        <dbReference type="SAM" id="MobiDB-lite"/>
    </source>
</evidence>
<protein>
    <recommendedName>
        <fullName evidence="4">Nudix hydrolase domain-containing protein</fullName>
    </recommendedName>
</protein>
<feature type="compositionally biased region" description="Pro residues" evidence="1">
    <location>
        <begin position="1"/>
        <end position="19"/>
    </location>
</feature>
<dbReference type="EMBL" id="JAKOGI010000056">
    <property type="protein sequence ID" value="KAJ8446412.1"/>
    <property type="molecule type" value="Genomic_DNA"/>
</dbReference>
<name>A0A9Q1QL69_9CARY</name>
<organism evidence="2 3">
    <name type="scientific">Carnegiea gigantea</name>
    <dbReference type="NCBI Taxonomy" id="171969"/>
    <lineage>
        <taxon>Eukaryota</taxon>
        <taxon>Viridiplantae</taxon>
        <taxon>Streptophyta</taxon>
        <taxon>Embryophyta</taxon>
        <taxon>Tracheophyta</taxon>
        <taxon>Spermatophyta</taxon>
        <taxon>Magnoliopsida</taxon>
        <taxon>eudicotyledons</taxon>
        <taxon>Gunneridae</taxon>
        <taxon>Pentapetalae</taxon>
        <taxon>Caryophyllales</taxon>
        <taxon>Cactineae</taxon>
        <taxon>Cactaceae</taxon>
        <taxon>Cactoideae</taxon>
        <taxon>Echinocereeae</taxon>
        <taxon>Carnegiea</taxon>
    </lineage>
</organism>
<comment type="caution">
    <text evidence="2">The sequence shown here is derived from an EMBL/GenBank/DDBJ whole genome shotgun (WGS) entry which is preliminary data.</text>
</comment>
<sequence length="307" mass="34214">MPQPPSPPQPPPRPQPCPGPISQTQFLSKHPKLPDFLLAALSLFVVITAPKHHLPPRSVSLAYPPQPTNRRLVRLTSTTAAMPQNQNPNPNFSAFPTPQSLSDWLKPRLPSESFAAWGTKPGTKNVHNLWLELADGETSLVDTTPPIRNLEVVSVRILGKDGNKVLLEWQQELSDGTVRKRNRPLSEKLKSDEDIESAVKRAIQEELGSIIFERNDGKDVNFDEIVRIVPNSYVKKVEERVSVSYPGLPACYVLHIVDAFVEGLPEVEFKNLRNVKNSDAMAFGFNFYRFPQSGSMGFDVYANAKGC</sequence>
<feature type="region of interest" description="Disordered" evidence="1">
    <location>
        <begin position="1"/>
        <end position="22"/>
    </location>
</feature>